<dbReference type="PANTHER" id="PTHR22106">
    <property type="entry name" value="COILED-COIL DOMAIN-CONTAINING PROTEIN 78"/>
    <property type="match status" value="1"/>
</dbReference>
<evidence type="ECO:0000256" key="2">
    <source>
        <dbReference type="ARBA" id="ARBA00022840"/>
    </source>
</evidence>
<keyword evidence="8" id="KW-1185">Reference proteome</keyword>
<dbReference type="EMBL" id="JAWDGP010007897">
    <property type="protein sequence ID" value="KAK3701108.1"/>
    <property type="molecule type" value="Genomic_DNA"/>
</dbReference>
<gene>
    <name evidence="7" type="ORF">RRG08_029583</name>
</gene>
<evidence type="ECO:0000256" key="4">
    <source>
        <dbReference type="SAM" id="Coils"/>
    </source>
</evidence>
<dbReference type="InterPro" id="IPR036961">
    <property type="entry name" value="Kinesin_motor_dom_sf"/>
</dbReference>
<dbReference type="InterPro" id="IPR029329">
    <property type="entry name" value="DUF4472"/>
</dbReference>
<dbReference type="GO" id="GO:0007018">
    <property type="term" value="P:microtubule-based movement"/>
    <property type="evidence" value="ECO:0007669"/>
    <property type="project" value="InterPro"/>
</dbReference>
<keyword evidence="1 3" id="KW-0547">Nucleotide-binding</keyword>
<accession>A0AAE0XP46</accession>
<comment type="caution">
    <text evidence="7">The sequence shown here is derived from an EMBL/GenBank/DDBJ whole genome shotgun (WGS) entry which is preliminary data.</text>
</comment>
<keyword evidence="2 3" id="KW-0067">ATP-binding</keyword>
<name>A0AAE0XP46_9GAST</name>
<dbReference type="GO" id="GO:0005737">
    <property type="term" value="C:cytoplasm"/>
    <property type="evidence" value="ECO:0007669"/>
    <property type="project" value="TreeGrafter"/>
</dbReference>
<evidence type="ECO:0000256" key="3">
    <source>
        <dbReference type="PROSITE-ProRule" id="PRU00283"/>
    </source>
</evidence>
<comment type="similarity">
    <text evidence="3">Belongs to the TRAFAC class myosin-kinesin ATPase superfamily. Kinesin family.</text>
</comment>
<protein>
    <recommendedName>
        <fullName evidence="6">Kinesin motor domain-containing protein</fullName>
    </recommendedName>
</protein>
<keyword evidence="4" id="KW-0175">Coiled coil</keyword>
<feature type="coiled-coil region" evidence="4">
    <location>
        <begin position="523"/>
        <end position="550"/>
    </location>
</feature>
<evidence type="ECO:0000256" key="5">
    <source>
        <dbReference type="SAM" id="MobiDB-lite"/>
    </source>
</evidence>
<dbReference type="GO" id="GO:0003777">
    <property type="term" value="F:microtubule motor activity"/>
    <property type="evidence" value="ECO:0007669"/>
    <property type="project" value="InterPro"/>
</dbReference>
<dbReference type="GO" id="GO:0005524">
    <property type="term" value="F:ATP binding"/>
    <property type="evidence" value="ECO:0007669"/>
    <property type="project" value="UniProtKB-UniRule"/>
</dbReference>
<dbReference type="Gene3D" id="3.40.850.10">
    <property type="entry name" value="Kinesin motor domain"/>
    <property type="match status" value="2"/>
</dbReference>
<dbReference type="PANTHER" id="PTHR22106:SF5">
    <property type="entry name" value="COILED-COIL DOMAIN-CONTAINING PROTEIN 78"/>
    <property type="match status" value="1"/>
</dbReference>
<dbReference type="Proteomes" id="UP001283361">
    <property type="component" value="Unassembled WGS sequence"/>
</dbReference>
<dbReference type="Pfam" id="PF00225">
    <property type="entry name" value="Kinesin"/>
    <property type="match status" value="2"/>
</dbReference>
<keyword evidence="3" id="KW-0505">Motor protein</keyword>
<dbReference type="SMART" id="SM00129">
    <property type="entry name" value="KISc"/>
    <property type="match status" value="1"/>
</dbReference>
<dbReference type="PROSITE" id="PS50067">
    <property type="entry name" value="KINESIN_MOTOR_2"/>
    <property type="match status" value="1"/>
</dbReference>
<feature type="coiled-coil region" evidence="4">
    <location>
        <begin position="754"/>
        <end position="823"/>
    </location>
</feature>
<dbReference type="InterPro" id="IPR001752">
    <property type="entry name" value="Kinesin_motor_dom"/>
</dbReference>
<evidence type="ECO:0000313" key="7">
    <source>
        <dbReference type="EMBL" id="KAK3701108.1"/>
    </source>
</evidence>
<dbReference type="GO" id="GO:0008017">
    <property type="term" value="F:microtubule binding"/>
    <property type="evidence" value="ECO:0007669"/>
    <property type="project" value="InterPro"/>
</dbReference>
<reference evidence="7" key="1">
    <citation type="journal article" date="2023" name="G3 (Bethesda)">
        <title>A reference genome for the long-term kleptoplast-retaining sea slug Elysia crispata morphotype clarki.</title>
        <authorList>
            <person name="Eastman K.E."/>
            <person name="Pendleton A.L."/>
            <person name="Shaikh M.A."/>
            <person name="Suttiyut T."/>
            <person name="Ogas R."/>
            <person name="Tomko P."/>
            <person name="Gavelis G."/>
            <person name="Widhalm J.R."/>
            <person name="Wisecaver J.H."/>
        </authorList>
    </citation>
    <scope>NUCLEOTIDE SEQUENCE</scope>
    <source>
        <strain evidence="7">ECLA1</strain>
    </source>
</reference>
<feature type="domain" description="Kinesin motor" evidence="6">
    <location>
        <begin position="46"/>
        <end position="473"/>
    </location>
</feature>
<dbReference type="PRINTS" id="PR00380">
    <property type="entry name" value="KINESINHEAVY"/>
</dbReference>
<feature type="region of interest" description="Disordered" evidence="5">
    <location>
        <begin position="616"/>
        <end position="635"/>
    </location>
</feature>
<dbReference type="SUPFAM" id="SSF52540">
    <property type="entry name" value="P-loop containing nucleoside triphosphate hydrolases"/>
    <property type="match status" value="1"/>
</dbReference>
<evidence type="ECO:0000313" key="8">
    <source>
        <dbReference type="Proteomes" id="UP001283361"/>
    </source>
</evidence>
<evidence type="ECO:0000259" key="6">
    <source>
        <dbReference type="PROSITE" id="PS50067"/>
    </source>
</evidence>
<feature type="binding site" evidence="3">
    <location>
        <begin position="120"/>
        <end position="127"/>
    </location>
    <ligand>
        <name>ATP</name>
        <dbReference type="ChEBI" id="CHEBI:30616"/>
    </ligand>
</feature>
<dbReference type="InterPro" id="IPR039873">
    <property type="entry name" value="CCDC78"/>
</dbReference>
<evidence type="ECO:0000256" key="1">
    <source>
        <dbReference type="ARBA" id="ARBA00022741"/>
    </source>
</evidence>
<dbReference type="AlphaFoldDB" id="A0AAE0XP46"/>
<organism evidence="7 8">
    <name type="scientific">Elysia crispata</name>
    <name type="common">lettuce slug</name>
    <dbReference type="NCBI Taxonomy" id="231223"/>
    <lineage>
        <taxon>Eukaryota</taxon>
        <taxon>Metazoa</taxon>
        <taxon>Spiralia</taxon>
        <taxon>Lophotrochozoa</taxon>
        <taxon>Mollusca</taxon>
        <taxon>Gastropoda</taxon>
        <taxon>Heterobranchia</taxon>
        <taxon>Euthyneura</taxon>
        <taxon>Panpulmonata</taxon>
        <taxon>Sacoglossa</taxon>
        <taxon>Placobranchoidea</taxon>
        <taxon>Plakobranchidae</taxon>
        <taxon>Elysia</taxon>
    </lineage>
</organism>
<feature type="coiled-coil region" evidence="4">
    <location>
        <begin position="995"/>
        <end position="1029"/>
    </location>
</feature>
<proteinExistence type="inferred from homology"/>
<dbReference type="InterPro" id="IPR027417">
    <property type="entry name" value="P-loop_NTPase"/>
</dbReference>
<sequence>MEISKRIPPETVVPGHKTFVVLVVSLISGGLNSPLEAPYWTLDAMNVQVIGRVRPMTRGEGTAIHVEGYNKVAARAGGPYFGFQELHTQKSTTYDVFKRSVQPAVDVFMGGCNACLLIGGESGSGKSFSMAGDGRSKAGLGPMIMDHVFLRLAKDGYSTDKKLSLVRPRVTIQMFEVYNEIIKDLMAMPLGGAGYVDLKETASKGVHVRDVTEVSVQDATQANAQFHQAWARRTEESSDYGPAVHNAAVFFQIELEAVTVIQVKIYCKGNREPSSMSNSSSGAEQPTGPLSIHYERDNAGPFYWVPHYSVYFYGCGAWDLVCSYCCASRTLKKAVFNRTTLLFAEIEIEQRTPLSPLDSFLVVGKNPQPYRSKFTLVELPGFEKLITDSGYLSLLEGPELSKALVGLSKLVTSLASHPDPDRVINYNDSKLTQLLQEQLGGNCHTRALVCLKPESNPDVVNAVVRFCGHLAQVKNFPVVNDALAQALLTQDRAHLIDLKHQAGVGLTAMTSAPGYIGDSTSEIRRLQTENLVLKDNNERLQLRLNQLGNKFGQVANNKTDLSQQLLLSEEEKLKVSQSLVEMQIENNKIKEEAEATNFELTNKIILLENQLIEAQNERDRYHKSSKSSSDRLNEMEADRKDLADEYVVLKTNYLALTNEHKKECHRNENLAIELLNLVNNKAALMRQVNLLTNDPSQMDDPNAEIDRVKAIVQQNTSGKIKADQILGSQKDREQVEDRLFASQRKFESQINRLKNDLGDEHKKSESRMNSLMKELADTRMLARERQQKISELSAKVITLRGEKEALESQCNRLQHKVKDLGEDFRARLVKYVEDIAEYVDKGSGVPGQAQQRRMRDYCDSMLKDIRRSHKEREDQLSQAAQGFKKRLQNTAHSYEMVLVAYRNLRQTCEARGFERVDLGPDESELRLGETELQSSHLKELDKAKGDLGKLKNELDAIKLKYGLFGEDKKDGFGDFAGISVSGKSDLWSALRKQLREFTLNTQQQLEQERARLLSENQVLQQQLKESQEYIDSHLVRYKQEIIRLRRLLGMSETDFNFPTTSKNKRR</sequence>
<dbReference type="Pfam" id="PF14739">
    <property type="entry name" value="DUF4472"/>
    <property type="match status" value="1"/>
</dbReference>